<keyword evidence="1" id="KW-0812">Transmembrane</keyword>
<evidence type="ECO:0000313" key="2">
    <source>
        <dbReference type="EMBL" id="KXW57626.1"/>
    </source>
</evidence>
<accession>A0A149VWR6</accession>
<dbReference type="AlphaFoldDB" id="A0A149VWR6"/>
<dbReference type="STRING" id="1789004.FEMY_18510"/>
<organism evidence="2 3">
    <name type="scientific">Ferrovum myxofaciens</name>
    <dbReference type="NCBI Taxonomy" id="416213"/>
    <lineage>
        <taxon>Bacteria</taxon>
        <taxon>Pseudomonadati</taxon>
        <taxon>Pseudomonadota</taxon>
        <taxon>Betaproteobacteria</taxon>
        <taxon>Ferrovales</taxon>
        <taxon>Ferrovaceae</taxon>
        <taxon>Ferrovum</taxon>
    </lineage>
</organism>
<dbReference type="PANTHER" id="PTHR38602:SF1">
    <property type="entry name" value="INNER MEMBRANE PROTEIN"/>
    <property type="match status" value="1"/>
</dbReference>
<dbReference type="PATRIC" id="fig|1789004.3.peg.1892"/>
<protein>
    <recommendedName>
        <fullName evidence="4">DUF2065 domain-containing protein</fullName>
    </recommendedName>
</protein>
<comment type="caution">
    <text evidence="2">The sequence shown here is derived from an EMBL/GenBank/DDBJ whole genome shotgun (WGS) entry which is preliminary data.</text>
</comment>
<gene>
    <name evidence="2" type="ORF">FEMY_18510</name>
</gene>
<feature type="transmembrane region" description="Helical" evidence="1">
    <location>
        <begin position="6"/>
        <end position="23"/>
    </location>
</feature>
<dbReference type="Proteomes" id="UP000075653">
    <property type="component" value="Unassembled WGS sequence"/>
</dbReference>
<evidence type="ECO:0000256" key="1">
    <source>
        <dbReference type="SAM" id="Phobius"/>
    </source>
</evidence>
<keyword evidence="1" id="KW-0472">Membrane</keyword>
<evidence type="ECO:0008006" key="4">
    <source>
        <dbReference type="Google" id="ProtNLM"/>
    </source>
</evidence>
<keyword evidence="3" id="KW-1185">Reference proteome</keyword>
<reference evidence="2 3" key="1">
    <citation type="submission" date="2016-01" db="EMBL/GenBank/DDBJ databases">
        <title>Genome sequence of the acidophilic iron oxidising Ferrovum strain Z-31.</title>
        <authorList>
            <person name="Poehlein A."/>
            <person name="Ullrich S.R."/>
            <person name="Schloemann M."/>
            <person name="Muehling M."/>
            <person name="Daniel R."/>
        </authorList>
    </citation>
    <scope>NUCLEOTIDE SEQUENCE [LARGE SCALE GENOMIC DNA]</scope>
    <source>
        <strain evidence="2 3">Z-31</strain>
    </source>
</reference>
<feature type="transmembrane region" description="Helical" evidence="1">
    <location>
        <begin position="44"/>
        <end position="63"/>
    </location>
</feature>
<dbReference type="EMBL" id="LRRD01000046">
    <property type="protein sequence ID" value="KXW57626.1"/>
    <property type="molecule type" value="Genomic_DNA"/>
</dbReference>
<dbReference type="InterPro" id="IPR019201">
    <property type="entry name" value="DUF2065"/>
</dbReference>
<dbReference type="RefSeq" id="WP_062188303.1">
    <property type="nucleotide sequence ID" value="NZ_LRRD01000046.1"/>
</dbReference>
<dbReference type="Pfam" id="PF09838">
    <property type="entry name" value="DUF2065"/>
    <property type="match status" value="1"/>
</dbReference>
<evidence type="ECO:0000313" key="3">
    <source>
        <dbReference type="Proteomes" id="UP000075653"/>
    </source>
</evidence>
<keyword evidence="1" id="KW-1133">Transmembrane helix</keyword>
<proteinExistence type="predicted"/>
<name>A0A149VWR6_9PROT</name>
<dbReference type="PANTHER" id="PTHR38602">
    <property type="entry name" value="INNER MEMBRANE PROTEIN-RELATED"/>
    <property type="match status" value="1"/>
</dbReference>
<sequence>MEVLLRTFALVLVLEGILPFLVPERWRQTVIRLSQMSDRQVRSFGFGAIVLGVILFQCVVWVMG</sequence>